<feature type="compositionally biased region" description="Basic and acidic residues" evidence="1">
    <location>
        <begin position="318"/>
        <end position="330"/>
    </location>
</feature>
<dbReference type="OrthoDB" id="340131at2759"/>
<feature type="compositionally biased region" description="Polar residues" evidence="1">
    <location>
        <begin position="355"/>
        <end position="376"/>
    </location>
</feature>
<sequence length="427" mass="49435">MRQYSPIDVALDDDLFYSYRLSMGVFDSLISKDEEEKIKNVFQIKKSSKNNDIDLYRQEFLRKFNSNENGLASEVFTETNNFLSCIGKLNNQSIHLLFQFNEIITSTKASSKLIFAGNESVLYNLGTDENCECKVLPIDSSIIGFVDYIDTRNDTMKSFLSKFNKKISDLSPFLDNKHKNNKNEFITYIKLLLRVSFIKSICLLKMYGKILPIYLFDGSQLLIKIEPMFNFLNDGCMISYKVINEQIDSSIMKVDLNYHQFKWFYSWKKIFKISNNFFLFQNDYPYQLSPNKKLCMQNINSESSLTPPRKVINILNDENPKGNLADEKPNKKMSSPGKIQESQKDIFSEEENEASSRTNDESSPAFSSLSKTTNDVINELLNKPNSNILSSKQKKKRSKQSESSDIENSQDYVDKLIQQQTMQLFDL</sequence>
<gene>
    <name evidence="2" type="ORF">cubi_03491</name>
</gene>
<keyword evidence="3" id="KW-1185">Reference proteome</keyword>
<feature type="region of interest" description="Disordered" evidence="1">
    <location>
        <begin position="309"/>
        <end position="411"/>
    </location>
</feature>
<dbReference type="AlphaFoldDB" id="A0A1J4MLE5"/>
<dbReference type="EMBL" id="LRBP01000014">
    <property type="protein sequence ID" value="OII73693.1"/>
    <property type="molecule type" value="Genomic_DNA"/>
</dbReference>
<dbReference type="GeneID" id="39980283"/>
<accession>A0A1J4MLE5</accession>
<organism evidence="2 3">
    <name type="scientific">Cryptosporidium ubiquitum</name>
    <dbReference type="NCBI Taxonomy" id="857276"/>
    <lineage>
        <taxon>Eukaryota</taxon>
        <taxon>Sar</taxon>
        <taxon>Alveolata</taxon>
        <taxon>Apicomplexa</taxon>
        <taxon>Conoidasida</taxon>
        <taxon>Coccidia</taxon>
        <taxon>Eucoccidiorida</taxon>
        <taxon>Eimeriorina</taxon>
        <taxon>Cryptosporidiidae</taxon>
        <taxon>Cryptosporidium</taxon>
    </lineage>
</organism>
<evidence type="ECO:0000313" key="2">
    <source>
        <dbReference type="EMBL" id="OII73693.1"/>
    </source>
</evidence>
<name>A0A1J4MLE5_9CRYT</name>
<evidence type="ECO:0000313" key="3">
    <source>
        <dbReference type="Proteomes" id="UP000186176"/>
    </source>
</evidence>
<dbReference type="VEuPathDB" id="CryptoDB:cubi_03491"/>
<comment type="caution">
    <text evidence="2">The sequence shown here is derived from an EMBL/GenBank/DDBJ whole genome shotgun (WGS) entry which is preliminary data.</text>
</comment>
<evidence type="ECO:0000256" key="1">
    <source>
        <dbReference type="SAM" id="MobiDB-lite"/>
    </source>
</evidence>
<dbReference type="Proteomes" id="UP000186176">
    <property type="component" value="Unassembled WGS sequence"/>
</dbReference>
<dbReference type="RefSeq" id="XP_028874948.1">
    <property type="nucleotide sequence ID" value="XM_029020504.1"/>
</dbReference>
<proteinExistence type="predicted"/>
<reference evidence="2 3" key="1">
    <citation type="submission" date="2016-10" db="EMBL/GenBank/DDBJ databases">
        <title>Reductive evolution of mitochondrial metabolism and differential evolution of invasion-related proteins in Cryptosporidium.</title>
        <authorList>
            <person name="Liu S."/>
            <person name="Roellig D.M."/>
            <person name="Guo Y."/>
            <person name="Li N."/>
            <person name="Frace M.A."/>
            <person name="Tang K."/>
            <person name="Zhang L."/>
            <person name="Feng Y."/>
            <person name="Xiao L."/>
        </authorList>
    </citation>
    <scope>NUCLEOTIDE SEQUENCE [LARGE SCALE GENOMIC DNA]</scope>
    <source>
        <strain evidence="2">39726</strain>
    </source>
</reference>
<protein>
    <submittedName>
        <fullName evidence="2">Uncharacterized protein</fullName>
    </submittedName>
</protein>